<evidence type="ECO:0000256" key="8">
    <source>
        <dbReference type="ARBA" id="ARBA00048679"/>
    </source>
</evidence>
<keyword evidence="6" id="KW-0067">ATP-binding</keyword>
<dbReference type="PROSITE" id="PS50943">
    <property type="entry name" value="HTH_CROC1"/>
    <property type="match status" value="1"/>
</dbReference>
<dbReference type="Gene3D" id="1.10.510.10">
    <property type="entry name" value="Transferase(Phosphotransferase) domain 1"/>
    <property type="match status" value="1"/>
</dbReference>
<dbReference type="InterPro" id="IPR001387">
    <property type="entry name" value="Cro/C1-type_HTH"/>
</dbReference>
<dbReference type="InterPro" id="IPR011009">
    <property type="entry name" value="Kinase-like_dom_sf"/>
</dbReference>
<evidence type="ECO:0000256" key="1">
    <source>
        <dbReference type="ARBA" id="ARBA00012513"/>
    </source>
</evidence>
<dbReference type="EC" id="2.7.11.1" evidence="1"/>
<dbReference type="GO" id="GO:0004674">
    <property type="term" value="F:protein serine/threonine kinase activity"/>
    <property type="evidence" value="ECO:0007669"/>
    <property type="project" value="UniProtKB-KW"/>
</dbReference>
<dbReference type="InterPro" id="IPR000719">
    <property type="entry name" value="Prot_kinase_dom"/>
</dbReference>
<evidence type="ECO:0000256" key="5">
    <source>
        <dbReference type="ARBA" id="ARBA00022777"/>
    </source>
</evidence>
<feature type="domain" description="Protein kinase" evidence="9">
    <location>
        <begin position="108"/>
        <end position="354"/>
    </location>
</feature>
<evidence type="ECO:0000259" key="10">
    <source>
        <dbReference type="PROSITE" id="PS50943"/>
    </source>
</evidence>
<dbReference type="PANTHER" id="PTHR24363">
    <property type="entry name" value="SERINE/THREONINE PROTEIN KINASE"/>
    <property type="match status" value="1"/>
</dbReference>
<evidence type="ECO:0000256" key="4">
    <source>
        <dbReference type="ARBA" id="ARBA00022741"/>
    </source>
</evidence>
<evidence type="ECO:0000256" key="2">
    <source>
        <dbReference type="ARBA" id="ARBA00022527"/>
    </source>
</evidence>
<protein>
    <recommendedName>
        <fullName evidence="1">non-specific serine/threonine protein kinase</fullName>
        <ecNumber evidence="1">2.7.11.1</ecNumber>
    </recommendedName>
</protein>
<evidence type="ECO:0000256" key="3">
    <source>
        <dbReference type="ARBA" id="ARBA00022679"/>
    </source>
</evidence>
<keyword evidence="3" id="KW-0808">Transferase</keyword>
<dbReference type="Gene3D" id="3.30.200.20">
    <property type="entry name" value="Phosphorylase Kinase, domain 1"/>
    <property type="match status" value="1"/>
</dbReference>
<dbReference type="Pfam" id="PF00069">
    <property type="entry name" value="Pkinase"/>
    <property type="match status" value="1"/>
</dbReference>
<keyword evidence="5 11" id="KW-0418">Kinase</keyword>
<dbReference type="CDD" id="cd14014">
    <property type="entry name" value="STKc_PknB_like"/>
    <property type="match status" value="1"/>
</dbReference>
<evidence type="ECO:0000256" key="6">
    <source>
        <dbReference type="ARBA" id="ARBA00022840"/>
    </source>
</evidence>
<dbReference type="AlphaFoldDB" id="A0AAE3GP83"/>
<keyword evidence="12" id="KW-1185">Reference proteome</keyword>
<dbReference type="InterPro" id="IPR010982">
    <property type="entry name" value="Lambda_DNA-bd_dom_sf"/>
</dbReference>
<dbReference type="PROSITE" id="PS50011">
    <property type="entry name" value="PROTEIN_KINASE_DOM"/>
    <property type="match status" value="1"/>
</dbReference>
<accession>A0AAE3GP83</accession>
<name>A0AAE3GP83_9CYAN</name>
<comment type="catalytic activity">
    <reaction evidence="8">
        <text>L-seryl-[protein] + ATP = O-phospho-L-seryl-[protein] + ADP + H(+)</text>
        <dbReference type="Rhea" id="RHEA:17989"/>
        <dbReference type="Rhea" id="RHEA-COMP:9863"/>
        <dbReference type="Rhea" id="RHEA-COMP:11604"/>
        <dbReference type="ChEBI" id="CHEBI:15378"/>
        <dbReference type="ChEBI" id="CHEBI:29999"/>
        <dbReference type="ChEBI" id="CHEBI:30616"/>
        <dbReference type="ChEBI" id="CHEBI:83421"/>
        <dbReference type="ChEBI" id="CHEBI:456216"/>
        <dbReference type="EC" id="2.7.11.1"/>
    </reaction>
</comment>
<dbReference type="GO" id="GO:0003677">
    <property type="term" value="F:DNA binding"/>
    <property type="evidence" value="ECO:0007669"/>
    <property type="project" value="InterPro"/>
</dbReference>
<evidence type="ECO:0000313" key="12">
    <source>
        <dbReference type="Proteomes" id="UP001204953"/>
    </source>
</evidence>
<dbReference type="PANTHER" id="PTHR24363:SF0">
    <property type="entry name" value="SERINE_THREONINE KINASE LIKE DOMAIN CONTAINING 1"/>
    <property type="match status" value="1"/>
</dbReference>
<sequence>MSRSLKVNPQLIEKVKSALKRNSFPSQMALATELGISRDTVVKFLNGKSVDYLNFVEICRKLGLDWQAIALFQDARIKDPANIQDVNCPKNQARIGNELVGKTVGGRYKIMKLLGKKEFSETYLAEHEYLPDKPQRIIKQYRSESGEISRQFMREVQVLSQLGDHPQIPTLFDSFEEEGNYYLVEQLIEGDTLAKELVEGEAWHEDRVISILQDILEILTFVHRCNIIHRHINPHNLIRRNTDKKLVLINFGSVKQLATLQERTFSGADAYIPSEQAMGRPNLSSDIYAVGIVGIQAITGLHPNKLEGDGTEITWRVQLQDNSKLVEVLKKMVCSEYSQRYQSADEALQALKMFRSA</sequence>
<dbReference type="SMART" id="SM00220">
    <property type="entry name" value="S_TKc"/>
    <property type="match status" value="1"/>
</dbReference>
<comment type="caution">
    <text evidence="11">The sequence shown here is derived from an EMBL/GenBank/DDBJ whole genome shotgun (WGS) entry which is preliminary data.</text>
</comment>
<dbReference type="CDD" id="cd00093">
    <property type="entry name" value="HTH_XRE"/>
    <property type="match status" value="1"/>
</dbReference>
<dbReference type="EMBL" id="JAMZMM010000016">
    <property type="protein sequence ID" value="MCP2727476.1"/>
    <property type="molecule type" value="Genomic_DNA"/>
</dbReference>
<reference evidence="11" key="1">
    <citation type="submission" date="2022-06" db="EMBL/GenBank/DDBJ databases">
        <title>New cyanobacteria of genus Symplocastrum in benthos of Lake Baikal.</title>
        <authorList>
            <person name="Sorokovikova E."/>
            <person name="Tikhonova I."/>
            <person name="Krasnopeev A."/>
            <person name="Evseev P."/>
            <person name="Gladkikh A."/>
            <person name="Belykh O."/>
        </authorList>
    </citation>
    <scope>NUCLEOTIDE SEQUENCE</scope>
    <source>
        <strain evidence="11">BBK-W-15</strain>
    </source>
</reference>
<keyword evidence="4" id="KW-0547">Nucleotide-binding</keyword>
<feature type="domain" description="HTH cro/C1-type" evidence="10">
    <location>
        <begin position="26"/>
        <end position="69"/>
    </location>
</feature>
<evidence type="ECO:0000313" key="11">
    <source>
        <dbReference type="EMBL" id="MCP2727476.1"/>
    </source>
</evidence>
<dbReference type="RefSeq" id="WP_254010292.1">
    <property type="nucleotide sequence ID" value="NZ_JAMZMM010000016.1"/>
</dbReference>
<evidence type="ECO:0000256" key="7">
    <source>
        <dbReference type="ARBA" id="ARBA00047899"/>
    </source>
</evidence>
<organism evidence="11 12">
    <name type="scientific">Limnofasciculus baicalensis BBK-W-15</name>
    <dbReference type="NCBI Taxonomy" id="2699891"/>
    <lineage>
        <taxon>Bacteria</taxon>
        <taxon>Bacillati</taxon>
        <taxon>Cyanobacteriota</taxon>
        <taxon>Cyanophyceae</taxon>
        <taxon>Coleofasciculales</taxon>
        <taxon>Coleofasciculaceae</taxon>
        <taxon>Limnofasciculus</taxon>
        <taxon>Limnofasciculus baicalensis</taxon>
    </lineage>
</organism>
<dbReference type="GO" id="GO:0005524">
    <property type="term" value="F:ATP binding"/>
    <property type="evidence" value="ECO:0007669"/>
    <property type="project" value="UniProtKB-KW"/>
</dbReference>
<dbReference type="SUPFAM" id="SSF56112">
    <property type="entry name" value="Protein kinase-like (PK-like)"/>
    <property type="match status" value="1"/>
</dbReference>
<gene>
    <name evidence="11" type="ORF">NJ959_03180</name>
</gene>
<comment type="catalytic activity">
    <reaction evidence="7">
        <text>L-threonyl-[protein] + ATP = O-phospho-L-threonyl-[protein] + ADP + H(+)</text>
        <dbReference type="Rhea" id="RHEA:46608"/>
        <dbReference type="Rhea" id="RHEA-COMP:11060"/>
        <dbReference type="Rhea" id="RHEA-COMP:11605"/>
        <dbReference type="ChEBI" id="CHEBI:15378"/>
        <dbReference type="ChEBI" id="CHEBI:30013"/>
        <dbReference type="ChEBI" id="CHEBI:30616"/>
        <dbReference type="ChEBI" id="CHEBI:61977"/>
        <dbReference type="ChEBI" id="CHEBI:456216"/>
        <dbReference type="EC" id="2.7.11.1"/>
    </reaction>
</comment>
<proteinExistence type="predicted"/>
<keyword evidence="2 11" id="KW-0723">Serine/threonine-protein kinase</keyword>
<dbReference type="Proteomes" id="UP001204953">
    <property type="component" value="Unassembled WGS sequence"/>
</dbReference>
<dbReference type="SUPFAM" id="SSF47413">
    <property type="entry name" value="lambda repressor-like DNA-binding domains"/>
    <property type="match status" value="1"/>
</dbReference>
<evidence type="ECO:0000259" key="9">
    <source>
        <dbReference type="PROSITE" id="PS50011"/>
    </source>
</evidence>